<dbReference type="GO" id="GO:0005886">
    <property type="term" value="C:plasma membrane"/>
    <property type="evidence" value="ECO:0000318"/>
    <property type="project" value="GO_Central"/>
</dbReference>
<keyword evidence="3" id="KW-0808">Transferase</keyword>
<keyword evidence="6 12" id="KW-0472">Membrane</keyword>
<accession>A0A0K9NYJ2</accession>
<dbReference type="Gene3D" id="3.90.550.10">
    <property type="entry name" value="Spore Coat Polysaccharide Biosynthesis Protein SpsA, Chain A"/>
    <property type="match status" value="1"/>
</dbReference>
<reference evidence="14" key="1">
    <citation type="journal article" date="2016" name="Nature">
        <title>The genome of the seagrass Zostera marina reveals angiosperm adaptation to the sea.</title>
        <authorList>
            <person name="Olsen J.L."/>
            <person name="Rouze P."/>
            <person name="Verhelst B."/>
            <person name="Lin Y.-C."/>
            <person name="Bayer T."/>
            <person name="Collen J."/>
            <person name="Dattolo E."/>
            <person name="De Paoli E."/>
            <person name="Dittami S."/>
            <person name="Maumus F."/>
            <person name="Michel G."/>
            <person name="Kersting A."/>
            <person name="Lauritano C."/>
            <person name="Lohaus R."/>
            <person name="Toepel M."/>
            <person name="Tonon T."/>
            <person name="Vanneste K."/>
            <person name="Amirebrahimi M."/>
            <person name="Brakel J."/>
            <person name="Bostroem C."/>
            <person name="Chovatia M."/>
            <person name="Grimwood J."/>
            <person name="Jenkins J.W."/>
            <person name="Jueterbock A."/>
            <person name="Mraz A."/>
            <person name="Stam W.T."/>
            <person name="Tice H."/>
            <person name="Bornberg-Bauer E."/>
            <person name="Green P.J."/>
            <person name="Pearson G.A."/>
            <person name="Procaccini G."/>
            <person name="Duarte C.M."/>
            <person name="Schmutz J."/>
            <person name="Reusch T.B.H."/>
            <person name="Van de Peer Y."/>
        </authorList>
    </citation>
    <scope>NUCLEOTIDE SEQUENCE [LARGE SCALE GENOMIC DNA]</scope>
    <source>
        <strain evidence="14">cv. Finnish</strain>
    </source>
</reference>
<feature type="binding site" evidence="9">
    <location>
        <position position="417"/>
    </location>
    <ligand>
        <name>UDP-alpha-D-glucose</name>
        <dbReference type="ChEBI" id="CHEBI:58885"/>
    </ligand>
</feature>
<dbReference type="InterPro" id="IPR005150">
    <property type="entry name" value="Cellulose_synth"/>
</dbReference>
<feature type="transmembrane region" description="Helical" evidence="12">
    <location>
        <begin position="814"/>
        <end position="833"/>
    </location>
</feature>
<protein>
    <submittedName>
        <fullName evidence="13">Cellulose synthase, family GT2</fullName>
    </submittedName>
</protein>
<feature type="region of interest" description="Disordered" evidence="11">
    <location>
        <begin position="1"/>
        <end position="59"/>
    </location>
</feature>
<dbReference type="STRING" id="29655.A0A0K9NYJ2"/>
<feature type="transmembrane region" description="Helical" evidence="12">
    <location>
        <begin position="148"/>
        <end position="168"/>
    </location>
</feature>
<evidence type="ECO:0000256" key="2">
    <source>
        <dbReference type="ARBA" id="ARBA00022676"/>
    </source>
</evidence>
<keyword evidence="14" id="KW-1185">Reference proteome</keyword>
<evidence type="ECO:0000256" key="7">
    <source>
        <dbReference type="ARBA" id="ARBA00023316"/>
    </source>
</evidence>
<feature type="transmembrane region" description="Helical" evidence="12">
    <location>
        <begin position="746"/>
        <end position="769"/>
    </location>
</feature>
<dbReference type="AlphaFoldDB" id="A0A0K9NYJ2"/>
<dbReference type="EMBL" id="LFYR01001430">
    <property type="protein sequence ID" value="KMZ61881.1"/>
    <property type="molecule type" value="Genomic_DNA"/>
</dbReference>
<evidence type="ECO:0000256" key="8">
    <source>
        <dbReference type="PIRSR" id="PIRSR605150-1"/>
    </source>
</evidence>
<feature type="transmembrane region" description="Helical" evidence="12">
    <location>
        <begin position="180"/>
        <end position="199"/>
    </location>
</feature>
<organism evidence="13 14">
    <name type="scientific">Zostera marina</name>
    <name type="common">Eelgrass</name>
    <dbReference type="NCBI Taxonomy" id="29655"/>
    <lineage>
        <taxon>Eukaryota</taxon>
        <taxon>Viridiplantae</taxon>
        <taxon>Streptophyta</taxon>
        <taxon>Embryophyta</taxon>
        <taxon>Tracheophyta</taxon>
        <taxon>Spermatophyta</taxon>
        <taxon>Magnoliopsida</taxon>
        <taxon>Liliopsida</taxon>
        <taxon>Zosteraceae</taxon>
        <taxon>Zostera</taxon>
    </lineage>
</organism>
<dbReference type="SUPFAM" id="SSF53448">
    <property type="entry name" value="Nucleotide-diphospho-sugar transferases"/>
    <property type="match status" value="1"/>
</dbReference>
<feature type="transmembrane region" description="Helical" evidence="12">
    <location>
        <begin position="866"/>
        <end position="888"/>
    </location>
</feature>
<feature type="binding site" evidence="10">
    <location>
        <position position="418"/>
    </location>
    <ligand>
        <name>Mn(2+)</name>
        <dbReference type="ChEBI" id="CHEBI:29035"/>
    </ligand>
</feature>
<evidence type="ECO:0000256" key="12">
    <source>
        <dbReference type="SAM" id="Phobius"/>
    </source>
</evidence>
<proteinExistence type="predicted"/>
<dbReference type="GO" id="GO:0009833">
    <property type="term" value="P:plant-type primary cell wall biogenesis"/>
    <property type="evidence" value="ECO:0000318"/>
    <property type="project" value="GO_Central"/>
</dbReference>
<evidence type="ECO:0000256" key="6">
    <source>
        <dbReference type="ARBA" id="ARBA00023136"/>
    </source>
</evidence>
<keyword evidence="5 12" id="KW-1133">Transmembrane helix</keyword>
<evidence type="ECO:0000256" key="4">
    <source>
        <dbReference type="ARBA" id="ARBA00022692"/>
    </source>
</evidence>
<dbReference type="OrthoDB" id="2161379at2759"/>
<dbReference type="GO" id="GO:0012505">
    <property type="term" value="C:endomembrane system"/>
    <property type="evidence" value="ECO:0007669"/>
    <property type="project" value="UniProtKB-SubCell"/>
</dbReference>
<feature type="transmembrane region" description="Helical" evidence="12">
    <location>
        <begin position="933"/>
        <end position="953"/>
    </location>
</feature>
<keyword evidence="2" id="KW-0328">Glycosyltransferase</keyword>
<evidence type="ECO:0000256" key="9">
    <source>
        <dbReference type="PIRSR" id="PIRSR605150-2"/>
    </source>
</evidence>
<dbReference type="GO" id="GO:0016760">
    <property type="term" value="F:cellulose synthase (UDP-forming) activity"/>
    <property type="evidence" value="ECO:0007669"/>
    <property type="project" value="InterPro"/>
</dbReference>
<evidence type="ECO:0000256" key="11">
    <source>
        <dbReference type="SAM" id="MobiDB-lite"/>
    </source>
</evidence>
<dbReference type="GO" id="GO:0030244">
    <property type="term" value="P:cellulose biosynthetic process"/>
    <property type="evidence" value="ECO:0000318"/>
    <property type="project" value="GO_Central"/>
</dbReference>
<keyword evidence="4 12" id="KW-0812">Transmembrane</keyword>
<feature type="binding site" evidence="9">
    <location>
        <position position="245"/>
    </location>
    <ligand>
        <name>UDP-alpha-D-glucose</name>
        <dbReference type="ChEBI" id="CHEBI:58885"/>
    </ligand>
</feature>
<feature type="transmembrane region" description="Helical" evidence="12">
    <location>
        <begin position="900"/>
        <end position="921"/>
    </location>
</feature>
<evidence type="ECO:0000313" key="14">
    <source>
        <dbReference type="Proteomes" id="UP000036987"/>
    </source>
</evidence>
<dbReference type="GO" id="GO:0071555">
    <property type="term" value="P:cell wall organization"/>
    <property type="evidence" value="ECO:0007669"/>
    <property type="project" value="UniProtKB-KW"/>
</dbReference>
<evidence type="ECO:0000256" key="10">
    <source>
        <dbReference type="PIRSR" id="PIRSR605150-3"/>
    </source>
</evidence>
<evidence type="ECO:0000256" key="5">
    <source>
        <dbReference type="ARBA" id="ARBA00022989"/>
    </source>
</evidence>
<dbReference type="Proteomes" id="UP000036987">
    <property type="component" value="Unassembled WGS sequence"/>
</dbReference>
<feature type="binding site" evidence="9">
    <location>
        <position position="274"/>
    </location>
    <ligand>
        <name>UDP-alpha-D-glucose</name>
        <dbReference type="ChEBI" id="CHEBI:58885"/>
    </ligand>
</feature>
<evidence type="ECO:0000313" key="13">
    <source>
        <dbReference type="EMBL" id="KMZ61881.1"/>
    </source>
</evidence>
<comment type="caution">
    <text evidence="13">The sequence shown here is derived from an EMBL/GenBank/DDBJ whole genome shotgun (WGS) entry which is preliminary data.</text>
</comment>
<dbReference type="GO" id="GO:0016759">
    <property type="term" value="F:cellulose synthase activity"/>
    <property type="evidence" value="ECO:0000318"/>
    <property type="project" value="GO_Central"/>
</dbReference>
<evidence type="ECO:0000256" key="3">
    <source>
        <dbReference type="ARBA" id="ARBA00022679"/>
    </source>
</evidence>
<comment type="subcellular location">
    <subcellularLocation>
        <location evidence="1">Endomembrane system</location>
        <topology evidence="1">Multi-pass membrane protein</topology>
    </subcellularLocation>
</comment>
<name>A0A0K9NYJ2_ZOSMR</name>
<feature type="binding site" evidence="9">
    <location>
        <position position="244"/>
    </location>
    <ligand>
        <name>UDP-alpha-D-glucose</name>
        <dbReference type="ChEBI" id="CHEBI:58885"/>
    </ligand>
</feature>
<feature type="active site" evidence="8">
    <location>
        <position position="274"/>
    </location>
</feature>
<dbReference type="InterPro" id="IPR029044">
    <property type="entry name" value="Nucleotide-diphossugar_trans"/>
</dbReference>
<feature type="binding site" evidence="10">
    <location>
        <position position="442"/>
    </location>
    <ligand>
        <name>Mn(2+)</name>
        <dbReference type="ChEBI" id="CHEBI:29035"/>
    </ligand>
</feature>
<dbReference type="Pfam" id="PF03552">
    <property type="entry name" value="Cellulose_synt"/>
    <property type="match status" value="1"/>
</dbReference>
<evidence type="ECO:0000256" key="1">
    <source>
        <dbReference type="ARBA" id="ARBA00004127"/>
    </source>
</evidence>
<sequence>MMSSEESFIHGGTQPRPAQIGIVIRSPPPWPSKFSNQRELSKAEGKRPIEPSGSTSTNIAMNGITKQTSYEKALCMIDSAGKPLETVMMGLYNDGTVEEDDAAVTEMVEKRAGEQSATIIIEEETAAEIVEQRPKIERLNKAKQINGFILFVYRLTIMLRFIILCQFFRFRISRSVKNAHGLWLVSVICEIWFGVSWIFDQFPKWKPMTRKTNVNALRARFWNENEPCTLDPIDVFVSTVDPMKEPPLVTANTVLSILAVDYPTDKVSCYISDDGASLLTSETTILTASFARLWVPFCKKYKIEPRAPEVYFSKDLHCQKELKKRGGIFIKEWRVMKRWYGEFREQIKTYVDEAEKMPGDGWKMRNGVPWPGNDSQHHAGMIQVFLGPTGKKDVKENYLPKLVYVSREKNPTKPHHKKAGAMNALVRASGILSNGPYILNVDCDHYFNNSCALLEAMCFMMDPKLSRKICFVQFPQRFDGIDKDDRYANRNVVFFDVNMKGLDGLQGPAYVGTGCCFSREAIYGFYPISDEDYHDHVHDHREKFRSIIGRIKRRTKRLFQKKRLQRVPRSRAEISRAEITGAVNEDGHDDFQRYGDDAWLLLSQDNLKKRFGSSSLFMESTFMENGGLPPSANPAFLLDEAIRVVGCNYEDNCDWGKEIGWIYGSVTEDILTGFKMHTRGWRSIYCMPSIPAFKGTAPINLTYRLDQVMRWALGSVEILFSRHCPIWYGYGGGLYKLQRVAYINTVIYPLTSLPLGVYCVLPAICLISGKFITPTVDSETIVCYSMLFGSVIITGALENIWGGIGLANWWKNEQFWVIGGTSAHLIAVIQGLLKLMLRIDTNFTVTSKATNADGEDEFAELSIFRFGYVLLPPITIIFINILGLLTAISNAINYGHHQTMTVIAGKITFAVWVIVHFIPFLKGLRGKTKRVPTIICVWSFLLASMLSLLWVQVNSFIFDKTKTTPHH</sequence>
<feature type="transmembrane region" description="Helical" evidence="12">
    <location>
        <begin position="781"/>
        <end position="802"/>
    </location>
</feature>
<feature type="compositionally biased region" description="Basic and acidic residues" evidence="11">
    <location>
        <begin position="39"/>
        <end position="49"/>
    </location>
</feature>
<dbReference type="PANTHER" id="PTHR13301">
    <property type="entry name" value="X-BOX TRANSCRIPTION FACTOR-RELATED"/>
    <property type="match status" value="1"/>
</dbReference>
<gene>
    <name evidence="13" type="ORF">ZOSMA_4G01700</name>
</gene>
<keyword evidence="7" id="KW-0961">Cell wall biogenesis/degradation</keyword>
<feature type="binding site" evidence="9">
    <location>
        <position position="238"/>
    </location>
    <ligand>
        <name>UDP-alpha-D-glucose</name>
        <dbReference type="ChEBI" id="CHEBI:58885"/>
    </ligand>
</feature>
<feature type="active site" evidence="8">
    <location>
        <position position="669"/>
    </location>
</feature>